<protein>
    <submittedName>
        <fullName evidence="2">Uncharacterized protein</fullName>
    </submittedName>
</protein>
<name>I3SHB3_LOTJA</name>
<sequence length="249" mass="27690">MGKKPSLRTKATDFVYAVLNPISDSNDHNHKPSKHPPSPSEEVGETEISASETSDEEGSHGLDGGPDTSSFTAFLYSFVSSSDTKTDKHGQNDEKSEPDNINPLPDSSLKENGRRKSLFSRGKQSLGRAIRHATRIGGFRHHDRRKDNVEMKYDDGHCSKISTVEPVKESVHRPLVDLPEISEPSVLLSEGMRSVLYASLPPLVHGKEMAAAIQHLEAWCDSFNSLQKKHAFTWIVFAGCWRPKRSSVW</sequence>
<feature type="region of interest" description="Disordered" evidence="1">
    <location>
        <begin position="20"/>
        <end position="69"/>
    </location>
</feature>
<feature type="region of interest" description="Disordered" evidence="1">
    <location>
        <begin position="82"/>
        <end position="126"/>
    </location>
</feature>
<proteinExistence type="evidence at transcript level"/>
<reference evidence="2" key="1">
    <citation type="submission" date="2012-05" db="EMBL/GenBank/DDBJ databases">
        <authorList>
            <person name="Krishnakumar V."/>
            <person name="Cheung F."/>
            <person name="Xiao Y."/>
            <person name="Chan A."/>
            <person name="Moskal W.A."/>
            <person name="Town C.D."/>
        </authorList>
    </citation>
    <scope>NUCLEOTIDE SEQUENCE</scope>
</reference>
<dbReference type="AlphaFoldDB" id="I3SHB3"/>
<feature type="compositionally biased region" description="Basic and acidic residues" evidence="1">
    <location>
        <begin position="84"/>
        <end position="98"/>
    </location>
</feature>
<accession>I3SHB3</accession>
<organism evidence="2">
    <name type="scientific">Lotus japonicus</name>
    <name type="common">Lotus corniculatus var. japonicus</name>
    <dbReference type="NCBI Taxonomy" id="34305"/>
    <lineage>
        <taxon>Eukaryota</taxon>
        <taxon>Viridiplantae</taxon>
        <taxon>Streptophyta</taxon>
        <taxon>Embryophyta</taxon>
        <taxon>Tracheophyta</taxon>
        <taxon>Spermatophyta</taxon>
        <taxon>Magnoliopsida</taxon>
        <taxon>eudicotyledons</taxon>
        <taxon>Gunneridae</taxon>
        <taxon>Pentapetalae</taxon>
        <taxon>rosids</taxon>
        <taxon>fabids</taxon>
        <taxon>Fabales</taxon>
        <taxon>Fabaceae</taxon>
        <taxon>Papilionoideae</taxon>
        <taxon>50 kb inversion clade</taxon>
        <taxon>NPAAA clade</taxon>
        <taxon>Hologalegina</taxon>
        <taxon>robinioid clade</taxon>
        <taxon>Loteae</taxon>
        <taxon>Lotus</taxon>
    </lineage>
</organism>
<dbReference type="EMBL" id="BT139860">
    <property type="protein sequence ID" value="AFK39655.1"/>
    <property type="molecule type" value="mRNA"/>
</dbReference>
<evidence type="ECO:0000256" key="1">
    <source>
        <dbReference type="SAM" id="MobiDB-lite"/>
    </source>
</evidence>
<evidence type="ECO:0000313" key="2">
    <source>
        <dbReference type="EMBL" id="AFK39655.1"/>
    </source>
</evidence>